<feature type="domain" description="HIT" evidence="4">
    <location>
        <begin position="5"/>
        <end position="112"/>
    </location>
</feature>
<feature type="active site" description="Tele-AMP-histidine intermediate" evidence="1">
    <location>
        <position position="99"/>
    </location>
</feature>
<comment type="caution">
    <text evidence="5">The sequence shown here is derived from an EMBL/GenBank/DDBJ whole genome shotgun (WGS) entry which is preliminary data.</text>
</comment>
<dbReference type="PROSITE" id="PS51084">
    <property type="entry name" value="HIT_2"/>
    <property type="match status" value="1"/>
</dbReference>
<reference evidence="5 6" key="1">
    <citation type="journal article" date="2016" name="Nat. Commun.">
        <title>Thousands of microbial genomes shed light on interconnected biogeochemical processes in an aquifer system.</title>
        <authorList>
            <person name="Anantharaman K."/>
            <person name="Brown C.T."/>
            <person name="Hug L.A."/>
            <person name="Sharon I."/>
            <person name="Castelle C.J."/>
            <person name="Probst A.J."/>
            <person name="Thomas B.C."/>
            <person name="Singh A."/>
            <person name="Wilkins M.J."/>
            <person name="Karaoz U."/>
            <person name="Brodie E.L."/>
            <person name="Williams K.H."/>
            <person name="Hubbard S.S."/>
            <person name="Banfield J.F."/>
        </authorList>
    </citation>
    <scope>NUCLEOTIDE SEQUENCE [LARGE SCALE GENOMIC DNA]</scope>
</reference>
<evidence type="ECO:0000259" key="4">
    <source>
        <dbReference type="PROSITE" id="PS51084"/>
    </source>
</evidence>
<dbReference type="CDD" id="cd01277">
    <property type="entry name" value="HINT_subgroup"/>
    <property type="match status" value="1"/>
</dbReference>
<dbReference type="InterPro" id="IPR001310">
    <property type="entry name" value="Histidine_triad_HIT"/>
</dbReference>
<dbReference type="PRINTS" id="PR00332">
    <property type="entry name" value="HISTRIAD"/>
</dbReference>
<feature type="short sequence motif" description="Histidine triad motif" evidence="2 3">
    <location>
        <begin position="97"/>
        <end position="101"/>
    </location>
</feature>
<evidence type="ECO:0000256" key="2">
    <source>
        <dbReference type="PIRSR" id="PIRSR601310-3"/>
    </source>
</evidence>
<evidence type="ECO:0000313" key="6">
    <source>
        <dbReference type="Proteomes" id="UP000177090"/>
    </source>
</evidence>
<dbReference type="InterPro" id="IPR039384">
    <property type="entry name" value="HINT"/>
</dbReference>
<evidence type="ECO:0000313" key="5">
    <source>
        <dbReference type="EMBL" id="OHA61338.1"/>
    </source>
</evidence>
<dbReference type="SUPFAM" id="SSF54197">
    <property type="entry name" value="HIT-like"/>
    <property type="match status" value="1"/>
</dbReference>
<dbReference type="InterPro" id="IPR011146">
    <property type="entry name" value="HIT-like"/>
</dbReference>
<proteinExistence type="predicted"/>
<dbReference type="Gene3D" id="3.30.428.10">
    <property type="entry name" value="HIT-like"/>
    <property type="match status" value="1"/>
</dbReference>
<dbReference type="PANTHER" id="PTHR46648:SF1">
    <property type="entry name" value="ADENOSINE 5'-MONOPHOSPHORAMIDASE HNT1"/>
    <property type="match status" value="1"/>
</dbReference>
<protein>
    <recommendedName>
        <fullName evidence="4">HIT domain-containing protein</fullName>
    </recommendedName>
</protein>
<dbReference type="EMBL" id="MHTL01000002">
    <property type="protein sequence ID" value="OHA61338.1"/>
    <property type="molecule type" value="Genomic_DNA"/>
</dbReference>
<dbReference type="GO" id="GO:0003824">
    <property type="term" value="F:catalytic activity"/>
    <property type="evidence" value="ECO:0007669"/>
    <property type="project" value="InterPro"/>
</dbReference>
<dbReference type="PANTHER" id="PTHR46648">
    <property type="entry name" value="HIT FAMILY PROTEIN 1"/>
    <property type="match status" value="1"/>
</dbReference>
<dbReference type="STRING" id="1802440.A2569_00605"/>
<dbReference type="InterPro" id="IPR036265">
    <property type="entry name" value="HIT-like_sf"/>
</dbReference>
<dbReference type="Proteomes" id="UP000177090">
    <property type="component" value="Unassembled WGS sequence"/>
</dbReference>
<dbReference type="InterPro" id="IPR019808">
    <property type="entry name" value="Histidine_triad_CS"/>
</dbReference>
<organism evidence="5 6">
    <name type="scientific">Candidatus Vogelbacteria bacterium RIFOXYD1_FULL_51_18</name>
    <dbReference type="NCBI Taxonomy" id="1802440"/>
    <lineage>
        <taxon>Bacteria</taxon>
        <taxon>Candidatus Vogeliibacteriota</taxon>
    </lineage>
</organism>
<dbReference type="PROSITE" id="PS00892">
    <property type="entry name" value="HIT_1"/>
    <property type="match status" value="1"/>
</dbReference>
<accession>A0A1G2QLH9</accession>
<name>A0A1G2QLH9_9BACT</name>
<dbReference type="GO" id="GO:0009117">
    <property type="term" value="P:nucleotide metabolic process"/>
    <property type="evidence" value="ECO:0007669"/>
    <property type="project" value="TreeGrafter"/>
</dbReference>
<evidence type="ECO:0000256" key="3">
    <source>
        <dbReference type="PROSITE-ProRule" id="PRU00464"/>
    </source>
</evidence>
<dbReference type="AlphaFoldDB" id="A0A1G2QLH9"/>
<sequence>MEDCVFCKIIAGAIPAEKVYEDERFVAFLDIKPLHVGHTLLVSKKHYRNLFDMPAKLLREVGPVLQKLATAIQSSTKADGINIGWNNEGAAGQLIFHSHVHIMPRYKDDGHVHWGGKEDVSPTELSTAAATIRAELANPPSSDSSVVK</sequence>
<gene>
    <name evidence="5" type="ORF">A2569_00605</name>
</gene>
<dbReference type="Pfam" id="PF01230">
    <property type="entry name" value="HIT"/>
    <property type="match status" value="1"/>
</dbReference>
<evidence type="ECO:0000256" key="1">
    <source>
        <dbReference type="PIRSR" id="PIRSR601310-1"/>
    </source>
</evidence>